<dbReference type="SUPFAM" id="SSF50969">
    <property type="entry name" value="YVTN repeat-like/Quinoprotein amine dehydrogenase"/>
    <property type="match status" value="1"/>
</dbReference>
<dbReference type="InterPro" id="IPR049052">
    <property type="entry name" value="nSTAND1"/>
</dbReference>
<dbReference type="SUPFAM" id="SSF52540">
    <property type="entry name" value="P-loop containing nucleoside triphosphate hydrolases"/>
    <property type="match status" value="1"/>
</dbReference>
<sequence length="1141" mass="122793">MRTSAPSVAGVLGRDGRPVGAAFPVTGEHLITAAHVVSLATGVEFEPDSPPEGRVSVAFLPGGARLDAEIMLWDGARDVAVLRLGRSVDVQPAPLVDHASFDERVAMVGFPDGKEQGVWSVGVLRGAQADGWLQVDVEEGSRFDIKGGFSGTPAWHLDRGDVVGMVVAAWTGGRRSGYLIPTAQLLEAWPGLRDAVRPISPFRGLLPFGPEHAASFFGRSDEVDRISRLVVERPVVTVTGPSGVGKSSIIQAGVIPRLQGLAVAHFRPGQGRSPLHALALALSRGDPADRLTRADELARHLERGAMPELVRSVLDQLGASRLILVVDQLEEVLSAPAEQRTAFARALLHAERPNSALGVLAALRTDYLTPILRDPELAPLAAGERTINVGELSTRGLRAAVLEPIVRIPLVEYERGLAVRLLDDLGVGPGRLPLLQFTLAQLWERQSDGKLTHQAYEEIGGVREGLNRFAEQVWAELTVGEQRDAERLLIQLTRPDPEGQEITRRSAPREQLDAAQWAVAQRLAVSRLVVVDEGRRADLVHEALVTRWTRLRKLAGQAREFRLWQESLRRRIALWRRHDRRPARLLAGADLGDALRRLRERPADLSEEEREFIDLSVRRRRHVRRRRAAALAVVVAAGLAVWIPLSGAVSANAAQTLLDRAQQRAATDPYGAAQLAIRAYRTRDTPDTRKKIHDLYGGALSLTRIISDTSVGVVSFKGESRPGGSLSGKISTDGRALLTRSPDSRVVLWQLGNGAANPVTLPAEGGASANHITLSADRRYAAATYTARIEVTPYSRVPDGRCVIKVPDSPTAHLAFTVVRTCLVVTDLARMDTAFALVLPDNVVPGGVSIDPEGKSVGLVTTVAGKTGLMRWDLPTGKPLPSVPLEVGPSDSISFFRLIPGGAVLGHLVFSADAKAGKQNATGHRLLRLAFGGATTMLHESLASSIITMSGDGRRVAAFEEREKQPAFLVWDTGTGRQIARLDDMSLAESVGSPAFDATGSILHNTWLDFPVTQPSSLSLKDVQAFAAQLSDAQPVTRWSIPGGERAQQLRLPMAWRTLLPIGEDAFALVTADQIGLLLPSGGQSAADRLAAMAAQGVEVASPGVEAELAHLCRVYGELDAESDEIKKLVPDGAHTDPLCP</sequence>
<dbReference type="RefSeq" id="WP_184960187.1">
    <property type="nucleotide sequence ID" value="NZ_JACHIN010000002.1"/>
</dbReference>
<comment type="caution">
    <text evidence="2">The sequence shown here is derived from an EMBL/GenBank/DDBJ whole genome shotgun (WGS) entry which is preliminary data.</text>
</comment>
<evidence type="ECO:0000259" key="1">
    <source>
        <dbReference type="Pfam" id="PF20703"/>
    </source>
</evidence>
<dbReference type="SUPFAM" id="SSF50494">
    <property type="entry name" value="Trypsin-like serine proteases"/>
    <property type="match status" value="1"/>
</dbReference>
<organism evidence="2 3">
    <name type="scientific">Nonomuraea endophytica</name>
    <dbReference type="NCBI Taxonomy" id="714136"/>
    <lineage>
        <taxon>Bacteria</taxon>
        <taxon>Bacillati</taxon>
        <taxon>Actinomycetota</taxon>
        <taxon>Actinomycetes</taxon>
        <taxon>Streptosporangiales</taxon>
        <taxon>Streptosporangiaceae</taxon>
        <taxon>Nonomuraea</taxon>
    </lineage>
</organism>
<keyword evidence="3" id="KW-1185">Reference proteome</keyword>
<feature type="domain" description="Novel STAND NTPase 1" evidence="1">
    <location>
        <begin position="201"/>
        <end position="582"/>
    </location>
</feature>
<dbReference type="Pfam" id="PF20703">
    <property type="entry name" value="nSTAND1"/>
    <property type="match status" value="1"/>
</dbReference>
<reference evidence="2 3" key="1">
    <citation type="submission" date="2020-08" db="EMBL/GenBank/DDBJ databases">
        <title>Genomic Encyclopedia of Type Strains, Phase IV (KMG-IV): sequencing the most valuable type-strain genomes for metagenomic binning, comparative biology and taxonomic classification.</title>
        <authorList>
            <person name="Goeker M."/>
        </authorList>
    </citation>
    <scope>NUCLEOTIDE SEQUENCE [LARGE SCALE GENOMIC DNA]</scope>
    <source>
        <strain evidence="2 3">DSM 45385</strain>
    </source>
</reference>
<dbReference type="Gene3D" id="2.40.10.120">
    <property type="match status" value="1"/>
</dbReference>
<dbReference type="InterPro" id="IPR009003">
    <property type="entry name" value="Peptidase_S1_PA"/>
</dbReference>
<dbReference type="AlphaFoldDB" id="A0A7W8A0U2"/>
<dbReference type="Gene3D" id="3.40.50.300">
    <property type="entry name" value="P-loop containing nucleotide triphosphate hydrolases"/>
    <property type="match status" value="1"/>
</dbReference>
<dbReference type="Pfam" id="PF13365">
    <property type="entry name" value="Trypsin_2"/>
    <property type="match status" value="1"/>
</dbReference>
<name>A0A7W8A0U2_9ACTN</name>
<protein>
    <recommendedName>
        <fullName evidence="1">Novel STAND NTPase 1 domain-containing protein</fullName>
    </recommendedName>
</protein>
<accession>A0A7W8A0U2</accession>
<dbReference type="Proteomes" id="UP000568380">
    <property type="component" value="Unassembled WGS sequence"/>
</dbReference>
<proteinExistence type="predicted"/>
<gene>
    <name evidence="2" type="ORF">HNR40_002135</name>
</gene>
<evidence type="ECO:0000313" key="2">
    <source>
        <dbReference type="EMBL" id="MBB5076671.1"/>
    </source>
</evidence>
<dbReference type="InterPro" id="IPR027417">
    <property type="entry name" value="P-loop_NTPase"/>
</dbReference>
<dbReference type="EMBL" id="JACHIN010000002">
    <property type="protein sequence ID" value="MBB5076671.1"/>
    <property type="molecule type" value="Genomic_DNA"/>
</dbReference>
<dbReference type="InterPro" id="IPR011044">
    <property type="entry name" value="Quino_amine_DH_bsu"/>
</dbReference>
<evidence type="ECO:0000313" key="3">
    <source>
        <dbReference type="Proteomes" id="UP000568380"/>
    </source>
</evidence>